<keyword evidence="5 6" id="KW-0067">ATP-binding</keyword>
<dbReference type="CDD" id="cd05123">
    <property type="entry name" value="STKc_AGC"/>
    <property type="match status" value="1"/>
</dbReference>
<dbReference type="GO" id="GO:0004691">
    <property type="term" value="F:cAMP-dependent protein kinase activity"/>
    <property type="evidence" value="ECO:0007669"/>
    <property type="project" value="TreeGrafter"/>
</dbReference>
<dbReference type="InterPro" id="IPR008271">
    <property type="entry name" value="Ser/Thr_kinase_AS"/>
</dbReference>
<dbReference type="InterPro" id="IPR011009">
    <property type="entry name" value="Kinase-like_dom_sf"/>
</dbReference>
<name>A0AB34J3R1_PRYPA</name>
<dbReference type="InterPro" id="IPR045270">
    <property type="entry name" value="STKc_AGC"/>
</dbReference>
<dbReference type="PANTHER" id="PTHR24353:SF143">
    <property type="entry name" value="PROTEIN KINASE DOMAIN-CONTAINING PROTEIN"/>
    <property type="match status" value="1"/>
</dbReference>
<keyword evidence="3 6" id="KW-0547">Nucleotide-binding</keyword>
<evidence type="ECO:0000313" key="10">
    <source>
        <dbReference type="EMBL" id="KAL1511982.1"/>
    </source>
</evidence>
<dbReference type="Gene3D" id="1.10.510.10">
    <property type="entry name" value="Transferase(Phosphotransferase) domain 1"/>
    <property type="match status" value="1"/>
</dbReference>
<dbReference type="PROSITE" id="PS51671">
    <property type="entry name" value="ACT"/>
    <property type="match status" value="1"/>
</dbReference>
<dbReference type="PROSITE" id="PS50011">
    <property type="entry name" value="PROTEIN_KINASE_DOM"/>
    <property type="match status" value="1"/>
</dbReference>
<dbReference type="Proteomes" id="UP001515480">
    <property type="component" value="Unassembled WGS sequence"/>
</dbReference>
<keyword evidence="2" id="KW-0808">Transferase</keyword>
<dbReference type="SMART" id="SM00220">
    <property type="entry name" value="S_TKc"/>
    <property type="match status" value="1"/>
</dbReference>
<evidence type="ECO:0000256" key="7">
    <source>
        <dbReference type="SAM" id="MobiDB-lite"/>
    </source>
</evidence>
<sequence>MRTVSENAQLLSLLLGLGAGSVATSAAGAAGGISAACIIVLLRFLSRMFAQTFGWQPKSSSSERSTPLLSNRIETLEDELRDCHQLIARLEDELRGRHAPPPTPPPAVDTLGLLPRPSDASRRVSGRLWEPLSRVSRLPSRKLSAVDDGARLGARTETVFAEERFAAEVDGLAARSSSELHVAIENDADDACTVVRVTAPNRTELLADLSAALSGLGLSIVKAMIATVDGKAQNTFFLQEVVFPGGGRKIWGTDRLSTIEGRLHQFFQRHSLQNQLKARSSNKSHGAAPGEVPSWAELVEEPPAADLSVRSDADGDDPPAADDDDPLTAALLATLTSAFMSEWVGSGSGSGTALSLPLARPLAVDVLRNMCRVAVAPEQTVVNEGGGEWLLLLEEPLVVQCTPASSRSTDTPHAVAEQSSESLATSDSTLSTTDTPLSLGTVLWSGVHTLNLSTHETWRARWSTFRPASASAPTHLRCIHRAHLRGLLVSLRETLARTHAAKVAELPLFAPLSSVDLVAFCRRATLVDVPPHAAIVSPPPAPAALPSRADPIPRDAFALILRGDALLSVHSPPDAAATPLVDVASAAVGTPALDASRAPPSFAFHRLDFGGILGETEASLCLPHVSVDAGEEGCLLLCWRREAAVVRVLAKLPLLLPHSWRARAPLALMAYHPSLSRLAVPRRLDELPAASETDSMLGLVLCGEVIETGGIEVQLTPLQPAPTAAATAAPEFELSVRLPSRYRLLADLSATLSRLRLDVLDGEICTEADGRAHDRLRVRDVMPRRRRRTDTAALAEQVRAALHETLEGSRLRVGECLLLGESVAFHAAEGTPPPTIGCVDLRAVGLAAALRDDATGRALRRFVACLTPALLAVSGGEGDGLAELEAKAHAAATDATVFVAADYGQQWLDALLAFNLHQLREEAGRGDDALVLRQLQLGGELGAGATGLVRLARDVLSGRLYAVKSFSKKHLHTDAGKRVLRNLERERDLLRMMANAERGEPCRWVIHMVASGQDEHNLHIVLPACLGGELWDVLAEYGPMDEDHLRFYVACLIIALEKLHSLGVVYRDLKPENVLLHADGWPVLADLGLAGFTLHEHPLFSLCGTPEFMAPEVLQHRGYGTAVDWWSLGILMTQCLTLTTPFEDPHRRPQKTFENILANKITSRREQLYSARSSEHACALIDSLLDRDAGRRLGGASTTSANLRPHPFFWGLDWRALQERQMRPPHAAYTAARGAATEQSFALADVADADLDGECAVNVPGW</sequence>
<evidence type="ECO:0000256" key="3">
    <source>
        <dbReference type="ARBA" id="ARBA00022741"/>
    </source>
</evidence>
<dbReference type="InterPro" id="IPR017441">
    <property type="entry name" value="Protein_kinase_ATP_BS"/>
</dbReference>
<dbReference type="Pfam" id="PF00069">
    <property type="entry name" value="Pkinase"/>
    <property type="match status" value="1"/>
</dbReference>
<gene>
    <name evidence="10" type="ORF">AB1Y20_005258</name>
</gene>
<evidence type="ECO:0000259" key="9">
    <source>
        <dbReference type="PROSITE" id="PS51671"/>
    </source>
</evidence>
<feature type="region of interest" description="Disordered" evidence="7">
    <location>
        <begin position="93"/>
        <end position="116"/>
    </location>
</feature>
<evidence type="ECO:0000256" key="6">
    <source>
        <dbReference type="PROSITE-ProRule" id="PRU10141"/>
    </source>
</evidence>
<dbReference type="SUPFAM" id="SSF56112">
    <property type="entry name" value="Protein kinase-like (PK-like)"/>
    <property type="match status" value="1"/>
</dbReference>
<evidence type="ECO:0000256" key="1">
    <source>
        <dbReference type="ARBA" id="ARBA00022527"/>
    </source>
</evidence>
<feature type="domain" description="Protein kinase" evidence="8">
    <location>
        <begin position="935"/>
        <end position="1209"/>
    </location>
</feature>
<comment type="caution">
    <text evidence="10">The sequence shown here is derived from an EMBL/GenBank/DDBJ whole genome shotgun (WGS) entry which is preliminary data.</text>
</comment>
<reference evidence="10 11" key="1">
    <citation type="journal article" date="2024" name="Science">
        <title>Giant polyketide synthase enzymes in the biosynthesis of giant marine polyether toxins.</title>
        <authorList>
            <person name="Fallon T.R."/>
            <person name="Shende V.V."/>
            <person name="Wierzbicki I.H."/>
            <person name="Pendleton A.L."/>
            <person name="Watervoot N.F."/>
            <person name="Auber R.P."/>
            <person name="Gonzalez D.J."/>
            <person name="Wisecaver J.H."/>
            <person name="Moore B.S."/>
        </authorList>
    </citation>
    <scope>NUCLEOTIDE SEQUENCE [LARGE SCALE GENOMIC DNA]</scope>
    <source>
        <strain evidence="10 11">12B1</strain>
    </source>
</reference>
<dbReference type="InterPro" id="IPR002912">
    <property type="entry name" value="ACT_dom"/>
</dbReference>
<dbReference type="PROSITE" id="PS00107">
    <property type="entry name" value="PROTEIN_KINASE_ATP"/>
    <property type="match status" value="1"/>
</dbReference>
<protein>
    <recommendedName>
        <fullName evidence="12">Protein kinase domain-containing protein</fullName>
    </recommendedName>
</protein>
<evidence type="ECO:0000256" key="2">
    <source>
        <dbReference type="ARBA" id="ARBA00022679"/>
    </source>
</evidence>
<dbReference type="PANTHER" id="PTHR24353">
    <property type="entry name" value="CYCLIC NUCLEOTIDE-DEPENDENT PROTEIN KINASE"/>
    <property type="match status" value="1"/>
</dbReference>
<dbReference type="InterPro" id="IPR000719">
    <property type="entry name" value="Prot_kinase_dom"/>
</dbReference>
<evidence type="ECO:0008006" key="12">
    <source>
        <dbReference type="Google" id="ProtNLM"/>
    </source>
</evidence>
<dbReference type="GO" id="GO:0005524">
    <property type="term" value="F:ATP binding"/>
    <property type="evidence" value="ECO:0007669"/>
    <property type="project" value="UniProtKB-UniRule"/>
</dbReference>
<evidence type="ECO:0000256" key="4">
    <source>
        <dbReference type="ARBA" id="ARBA00022777"/>
    </source>
</evidence>
<feature type="region of interest" description="Disordered" evidence="7">
    <location>
        <begin position="403"/>
        <end position="431"/>
    </location>
</feature>
<organism evidence="10 11">
    <name type="scientific">Prymnesium parvum</name>
    <name type="common">Toxic golden alga</name>
    <dbReference type="NCBI Taxonomy" id="97485"/>
    <lineage>
        <taxon>Eukaryota</taxon>
        <taxon>Haptista</taxon>
        <taxon>Haptophyta</taxon>
        <taxon>Prymnesiophyceae</taxon>
        <taxon>Prymnesiales</taxon>
        <taxon>Prymnesiaceae</taxon>
        <taxon>Prymnesium</taxon>
    </lineage>
</organism>
<dbReference type="Gene3D" id="3.30.200.20">
    <property type="entry name" value="Phosphorylase Kinase, domain 1"/>
    <property type="match status" value="1"/>
</dbReference>
<evidence type="ECO:0000259" key="8">
    <source>
        <dbReference type="PROSITE" id="PS50011"/>
    </source>
</evidence>
<keyword evidence="4" id="KW-0418">Kinase</keyword>
<dbReference type="PROSITE" id="PS00108">
    <property type="entry name" value="PROTEIN_KINASE_ST"/>
    <property type="match status" value="1"/>
</dbReference>
<keyword evidence="11" id="KW-1185">Reference proteome</keyword>
<evidence type="ECO:0000256" key="5">
    <source>
        <dbReference type="ARBA" id="ARBA00022840"/>
    </source>
</evidence>
<dbReference type="GO" id="GO:0005952">
    <property type="term" value="C:cAMP-dependent protein kinase complex"/>
    <property type="evidence" value="ECO:0007669"/>
    <property type="project" value="TreeGrafter"/>
</dbReference>
<feature type="binding site" evidence="6">
    <location>
        <position position="964"/>
    </location>
    <ligand>
        <name>ATP</name>
        <dbReference type="ChEBI" id="CHEBI:30616"/>
    </ligand>
</feature>
<dbReference type="AlphaFoldDB" id="A0AB34J3R1"/>
<feature type="domain" description="ACT" evidence="9">
    <location>
        <begin position="194"/>
        <end position="279"/>
    </location>
</feature>
<dbReference type="EMBL" id="JBGBPQ010000013">
    <property type="protein sequence ID" value="KAL1511982.1"/>
    <property type="molecule type" value="Genomic_DNA"/>
</dbReference>
<keyword evidence="1" id="KW-0723">Serine/threonine-protein kinase</keyword>
<evidence type="ECO:0000313" key="11">
    <source>
        <dbReference type="Proteomes" id="UP001515480"/>
    </source>
</evidence>
<accession>A0AB34J3R1</accession>
<proteinExistence type="predicted"/>
<dbReference type="InterPro" id="IPR045865">
    <property type="entry name" value="ACT-like_dom_sf"/>
</dbReference>
<feature type="compositionally biased region" description="Low complexity" evidence="7">
    <location>
        <begin position="419"/>
        <end position="431"/>
    </location>
</feature>
<dbReference type="SUPFAM" id="SSF55021">
    <property type="entry name" value="ACT-like"/>
    <property type="match status" value="1"/>
</dbReference>